<dbReference type="Proteomes" id="UP000887579">
    <property type="component" value="Unplaced"/>
</dbReference>
<reference evidence="2" key="1">
    <citation type="submission" date="2022-11" db="UniProtKB">
        <authorList>
            <consortium name="WormBaseParasite"/>
        </authorList>
    </citation>
    <scope>IDENTIFICATION</scope>
</reference>
<evidence type="ECO:0000313" key="2">
    <source>
        <dbReference type="WBParaSite" id="ES5_v2.g6494.t1"/>
    </source>
</evidence>
<protein>
    <submittedName>
        <fullName evidence="2">Uncharacterized protein</fullName>
    </submittedName>
</protein>
<dbReference type="WBParaSite" id="ES5_v2.g6494.t1">
    <property type="protein sequence ID" value="ES5_v2.g6494.t1"/>
    <property type="gene ID" value="ES5_v2.g6494"/>
</dbReference>
<proteinExistence type="predicted"/>
<organism evidence="1 2">
    <name type="scientific">Panagrolaimus sp. ES5</name>
    <dbReference type="NCBI Taxonomy" id="591445"/>
    <lineage>
        <taxon>Eukaryota</taxon>
        <taxon>Metazoa</taxon>
        <taxon>Ecdysozoa</taxon>
        <taxon>Nematoda</taxon>
        <taxon>Chromadorea</taxon>
        <taxon>Rhabditida</taxon>
        <taxon>Tylenchina</taxon>
        <taxon>Panagrolaimomorpha</taxon>
        <taxon>Panagrolaimoidea</taxon>
        <taxon>Panagrolaimidae</taxon>
        <taxon>Panagrolaimus</taxon>
    </lineage>
</organism>
<accession>A0AC34GPU0</accession>
<evidence type="ECO:0000313" key="1">
    <source>
        <dbReference type="Proteomes" id="UP000887579"/>
    </source>
</evidence>
<sequence>MVIKQILWTLANLSHSKSPVIHDMLPTGIVKWIAEYAKVASTPTVREQAVMCLGNLKIDCQHYRMSVIKTNILDTVLETSQTPTNSTPVHRDTYAWTLENIFR</sequence>
<name>A0AC34GPU0_9BILA</name>